<dbReference type="PROSITE" id="PS51864">
    <property type="entry name" value="ASTACIN"/>
    <property type="match status" value="1"/>
</dbReference>
<evidence type="ECO:0000256" key="3">
    <source>
        <dbReference type="ARBA" id="ARBA00022729"/>
    </source>
</evidence>
<dbReference type="GO" id="GO:0008270">
    <property type="term" value="F:zinc ion binding"/>
    <property type="evidence" value="ECO:0007669"/>
    <property type="project" value="UniProtKB-UniRule"/>
</dbReference>
<proteinExistence type="predicted"/>
<dbReference type="Gene3D" id="3.40.390.10">
    <property type="entry name" value="Collagenase (Catalytic Domain)"/>
    <property type="match status" value="1"/>
</dbReference>
<dbReference type="CDD" id="cd00041">
    <property type="entry name" value="CUB"/>
    <property type="match status" value="2"/>
</dbReference>
<dbReference type="SUPFAM" id="SSF49854">
    <property type="entry name" value="Spermadhesin, CUB domain"/>
    <property type="match status" value="2"/>
</dbReference>
<feature type="active site" evidence="9">
    <location>
        <position position="197"/>
    </location>
</feature>
<feature type="binding site" evidence="9">
    <location>
        <position position="206"/>
    </location>
    <ligand>
        <name>Zn(2+)</name>
        <dbReference type="ChEBI" id="CHEBI:29105"/>
        <note>catalytic</note>
    </ligand>
</feature>
<evidence type="ECO:0000313" key="14">
    <source>
        <dbReference type="Proteomes" id="UP000694569"/>
    </source>
</evidence>
<keyword evidence="4 9" id="KW-0378">Hydrolase</keyword>
<dbReference type="InterPro" id="IPR024079">
    <property type="entry name" value="MetalloPept_cat_dom_sf"/>
</dbReference>
<keyword evidence="14" id="KW-1185">Reference proteome</keyword>
<keyword evidence="5 9" id="KW-0862">Zinc</keyword>
<dbReference type="InterPro" id="IPR006026">
    <property type="entry name" value="Peptidase_Metallo"/>
</dbReference>
<feature type="domain" description="Peptidase M12A" evidence="12">
    <location>
        <begin position="98"/>
        <end position="297"/>
    </location>
</feature>
<comment type="caution">
    <text evidence="8">Lacks conserved residue(s) required for the propagation of feature annotation.</text>
</comment>
<evidence type="ECO:0000256" key="8">
    <source>
        <dbReference type="PROSITE-ProRule" id="PRU00059"/>
    </source>
</evidence>
<dbReference type="SMART" id="SM00042">
    <property type="entry name" value="CUB"/>
    <property type="match status" value="2"/>
</dbReference>
<feature type="binding site" evidence="9">
    <location>
        <position position="200"/>
    </location>
    <ligand>
        <name>Zn(2+)</name>
        <dbReference type="ChEBI" id="CHEBI:29105"/>
        <note>catalytic</note>
    </ligand>
</feature>
<evidence type="ECO:0000256" key="2">
    <source>
        <dbReference type="ARBA" id="ARBA00022723"/>
    </source>
</evidence>
<dbReference type="SUPFAM" id="SSF55486">
    <property type="entry name" value="Metalloproteases ('zincins'), catalytic domain"/>
    <property type="match status" value="1"/>
</dbReference>
<evidence type="ECO:0000256" key="5">
    <source>
        <dbReference type="ARBA" id="ARBA00022833"/>
    </source>
</evidence>
<dbReference type="Pfam" id="PF00431">
    <property type="entry name" value="CUB"/>
    <property type="match status" value="2"/>
</dbReference>
<evidence type="ECO:0000256" key="4">
    <source>
        <dbReference type="ARBA" id="ARBA00022801"/>
    </source>
</evidence>
<dbReference type="Pfam" id="PF01400">
    <property type="entry name" value="Astacin"/>
    <property type="match status" value="1"/>
</dbReference>
<dbReference type="GO" id="GO:0004222">
    <property type="term" value="F:metalloendopeptidase activity"/>
    <property type="evidence" value="ECO:0007669"/>
    <property type="project" value="UniProtKB-UniRule"/>
</dbReference>
<dbReference type="GO" id="GO:0006508">
    <property type="term" value="P:proteolysis"/>
    <property type="evidence" value="ECO:0007669"/>
    <property type="project" value="UniProtKB-KW"/>
</dbReference>
<dbReference type="OrthoDB" id="291007at2759"/>
<keyword evidence="6 9" id="KW-0482">Metalloprotease</keyword>
<evidence type="ECO:0000259" key="11">
    <source>
        <dbReference type="PROSITE" id="PS01180"/>
    </source>
</evidence>
<reference evidence="13" key="1">
    <citation type="submission" date="2025-08" db="UniProtKB">
        <authorList>
            <consortium name="Ensembl"/>
        </authorList>
    </citation>
    <scope>IDENTIFICATION</scope>
</reference>
<evidence type="ECO:0000259" key="12">
    <source>
        <dbReference type="PROSITE" id="PS51864"/>
    </source>
</evidence>
<feature type="disulfide bond" evidence="8">
    <location>
        <begin position="463"/>
        <end position="480"/>
    </location>
</feature>
<dbReference type="FunFam" id="2.60.120.290:FF:000013">
    <property type="entry name" value="Membrane frizzled-related protein"/>
    <property type="match status" value="1"/>
</dbReference>
<evidence type="ECO:0000313" key="13">
    <source>
        <dbReference type="Ensembl" id="ENSLLEP00000036907.1"/>
    </source>
</evidence>
<dbReference type="InterPro" id="IPR035914">
    <property type="entry name" value="Sperma_CUB_dom_sf"/>
</dbReference>
<dbReference type="Ensembl" id="ENSLLET00000038329.1">
    <property type="protein sequence ID" value="ENSLLEP00000036907.1"/>
    <property type="gene ID" value="ENSLLEG00000023282.1"/>
</dbReference>
<keyword evidence="1 9" id="KW-0645">Protease</keyword>
<dbReference type="PANTHER" id="PTHR10127">
    <property type="entry name" value="DISCOIDIN, CUB, EGF, LAMININ , AND ZINC METALLOPROTEASE DOMAIN CONTAINING"/>
    <property type="match status" value="1"/>
</dbReference>
<dbReference type="PROSITE" id="PS01180">
    <property type="entry name" value="CUB"/>
    <property type="match status" value="2"/>
</dbReference>
<dbReference type="PRINTS" id="PR00480">
    <property type="entry name" value="ASTACIN"/>
</dbReference>
<evidence type="ECO:0000256" key="6">
    <source>
        <dbReference type="ARBA" id="ARBA00023049"/>
    </source>
</evidence>
<evidence type="ECO:0000256" key="10">
    <source>
        <dbReference type="RuleBase" id="RU361183"/>
    </source>
</evidence>
<evidence type="ECO:0000256" key="9">
    <source>
        <dbReference type="PROSITE-ProRule" id="PRU01211"/>
    </source>
</evidence>
<organism evidence="13 14">
    <name type="scientific">Leptobrachium leishanense</name>
    <name type="common">Leishan spiny toad</name>
    <dbReference type="NCBI Taxonomy" id="445787"/>
    <lineage>
        <taxon>Eukaryota</taxon>
        <taxon>Metazoa</taxon>
        <taxon>Chordata</taxon>
        <taxon>Craniata</taxon>
        <taxon>Vertebrata</taxon>
        <taxon>Euteleostomi</taxon>
        <taxon>Amphibia</taxon>
        <taxon>Batrachia</taxon>
        <taxon>Anura</taxon>
        <taxon>Pelobatoidea</taxon>
        <taxon>Megophryidae</taxon>
        <taxon>Leptobrachium</taxon>
    </lineage>
</organism>
<dbReference type="PANTHER" id="PTHR10127:SF895">
    <property type="entry name" value="METALLOENDOPEPTIDASE"/>
    <property type="match status" value="1"/>
</dbReference>
<dbReference type="SMART" id="SM00235">
    <property type="entry name" value="ZnMc"/>
    <property type="match status" value="1"/>
</dbReference>
<feature type="domain" description="CUB" evidence="11">
    <location>
        <begin position="410"/>
        <end position="517"/>
    </location>
</feature>
<dbReference type="AlphaFoldDB" id="A0A8C5QGJ0"/>
<keyword evidence="2 9" id="KW-0479">Metal-binding</keyword>
<feature type="binding site" evidence="9">
    <location>
        <position position="196"/>
    </location>
    <ligand>
        <name>Zn(2+)</name>
        <dbReference type="ChEBI" id="CHEBI:29105"/>
        <note>catalytic</note>
    </ligand>
</feature>
<feature type="domain" description="CUB" evidence="11">
    <location>
        <begin position="299"/>
        <end position="408"/>
    </location>
</feature>
<comment type="cofactor">
    <cofactor evidence="9 10">
        <name>Zn(2+)</name>
        <dbReference type="ChEBI" id="CHEBI:29105"/>
    </cofactor>
    <text evidence="9 10">Binds 1 zinc ion per subunit.</text>
</comment>
<reference evidence="13" key="2">
    <citation type="submission" date="2025-09" db="UniProtKB">
        <authorList>
            <consortium name="Ensembl"/>
        </authorList>
    </citation>
    <scope>IDENTIFICATION</scope>
</reference>
<dbReference type="FunFam" id="3.40.390.10:FF:000040">
    <property type="entry name" value="Metalloendopeptidase"/>
    <property type="match status" value="1"/>
</dbReference>
<name>A0A8C5QGJ0_9ANUR</name>
<keyword evidence="3" id="KW-0732">Signal</keyword>
<protein>
    <recommendedName>
        <fullName evidence="10">Metalloendopeptidase</fullName>
        <ecNumber evidence="10">3.4.24.-</ecNumber>
    </recommendedName>
</protein>
<dbReference type="EC" id="3.4.24.-" evidence="10"/>
<dbReference type="Gene3D" id="2.60.120.290">
    <property type="entry name" value="Spermadhesin, CUB domain"/>
    <property type="match status" value="2"/>
</dbReference>
<dbReference type="InterPro" id="IPR001506">
    <property type="entry name" value="Peptidase_M12A"/>
</dbReference>
<accession>A0A8C5QGJ0</accession>
<evidence type="ECO:0000256" key="1">
    <source>
        <dbReference type="ARBA" id="ARBA00022670"/>
    </source>
</evidence>
<dbReference type="InterPro" id="IPR000859">
    <property type="entry name" value="CUB_dom"/>
</dbReference>
<keyword evidence="7 8" id="KW-1015">Disulfide bond</keyword>
<dbReference type="Proteomes" id="UP000694569">
    <property type="component" value="Unplaced"/>
</dbReference>
<dbReference type="GeneTree" id="ENSGT00940000161051"/>
<evidence type="ECO:0000256" key="7">
    <source>
        <dbReference type="ARBA" id="ARBA00023157"/>
    </source>
</evidence>
<sequence length="521" mass="57525">MNRWVHMTSAFTAPSLSGKLYIYISLACAQNLIFGENQHQRNEAVSAHYINPPGCQRRQSTTGHSDSAKDVFSGILASNQDTSRVMIQGDIAVRRNRNALSCPGKSCLWVKSADGLVPVPYRLSDNYTSDEKEVIKGAMDELMVLTCIRFVVHTIEPNYLRIHPADGCWSYIGRVGGAQDISIMKTGCLHRGIVQHELLHSLGFQHEQCRSDRDKYIRINWGNINQDKERNFYKLSTQNLGIPYDYQSVLHYGKYAFANDAGKPTLEPTGNPGAAIGQRVGLSSLDVVKINTLYQCSLCAYLLPDPRGGFSLQPGQQHPNISKCTWLIRVPEGKVFLQIESNSTKSSQTCAFGNIKVYDGASRESPLIPGKTCGATQPLWVMSTENLMRVEFEKRNEKINFKAAYASASCGGFLSSPAGNFSTPGFPSKYPIAVDCFWIISATPGNKIMVSIAPFNLESSPRCSYDYLLIRDGRKQRKKCGLIPTLRVASSGPSLLLHFHSDASVQADGFHATYVFAAIAP</sequence>